<name>A0ABV2YNY1_9ACTN</name>
<evidence type="ECO:0000256" key="1">
    <source>
        <dbReference type="SAM" id="MobiDB-lite"/>
    </source>
</evidence>
<dbReference type="RefSeq" id="WP_108955594.1">
    <property type="nucleotide sequence ID" value="NZ_BEVZ01000006.1"/>
</dbReference>
<gene>
    <name evidence="3" type="ORF">AB0E65_24885</name>
</gene>
<keyword evidence="4" id="KW-1185">Reference proteome</keyword>
<proteinExistence type="predicted"/>
<dbReference type="InterPro" id="IPR000182">
    <property type="entry name" value="GNAT_dom"/>
</dbReference>
<dbReference type="Gene3D" id="3.40.630.30">
    <property type="match status" value="1"/>
</dbReference>
<evidence type="ECO:0000259" key="2">
    <source>
        <dbReference type="PROSITE" id="PS51186"/>
    </source>
</evidence>
<evidence type="ECO:0000313" key="4">
    <source>
        <dbReference type="Proteomes" id="UP001550850"/>
    </source>
</evidence>
<dbReference type="SUPFAM" id="SSF55729">
    <property type="entry name" value="Acyl-CoA N-acyltransferases (Nat)"/>
    <property type="match status" value="1"/>
</dbReference>
<dbReference type="PANTHER" id="PTHR43441">
    <property type="entry name" value="RIBOSOMAL-PROTEIN-SERINE ACETYLTRANSFERASE"/>
    <property type="match status" value="1"/>
</dbReference>
<sequence>MRATYPAPGSPAPAHGLLLRPWHPADAAALVDAHRDEAMRRWLTGPFDDVAAARGWIDAQERAADRGERFSFAVVEERNAPEDGTGADGAGALAAAGGPADAGDQTEPDDLADTGALAGQVVLRLPHPGALLGEVGYWTAARARGRRVAPRALEALTRWAFTSFDALTALELTHQESNHASCRVAERCGYTLARVLPPWPPRFPGPGHVHVRHREG</sequence>
<dbReference type="Pfam" id="PF13302">
    <property type="entry name" value="Acetyltransf_3"/>
    <property type="match status" value="1"/>
</dbReference>
<comment type="caution">
    <text evidence="3">The sequence shown here is derived from an EMBL/GenBank/DDBJ whole genome shotgun (WGS) entry which is preliminary data.</text>
</comment>
<dbReference type="PROSITE" id="PS51186">
    <property type="entry name" value="GNAT"/>
    <property type="match status" value="1"/>
</dbReference>
<dbReference type="PANTHER" id="PTHR43441:SF10">
    <property type="entry name" value="ACETYLTRANSFERASE"/>
    <property type="match status" value="1"/>
</dbReference>
<feature type="domain" description="N-acetyltransferase" evidence="2">
    <location>
        <begin position="17"/>
        <end position="216"/>
    </location>
</feature>
<dbReference type="InterPro" id="IPR016181">
    <property type="entry name" value="Acyl_CoA_acyltransferase"/>
</dbReference>
<organism evidence="3 4">
    <name type="scientific">Streptomyces fragilis</name>
    <dbReference type="NCBI Taxonomy" id="67301"/>
    <lineage>
        <taxon>Bacteria</taxon>
        <taxon>Bacillati</taxon>
        <taxon>Actinomycetota</taxon>
        <taxon>Actinomycetes</taxon>
        <taxon>Kitasatosporales</taxon>
        <taxon>Streptomycetaceae</taxon>
        <taxon>Streptomyces</taxon>
    </lineage>
</organism>
<accession>A0ABV2YNY1</accession>
<feature type="region of interest" description="Disordered" evidence="1">
    <location>
        <begin position="78"/>
        <end position="112"/>
    </location>
</feature>
<reference evidence="3 4" key="1">
    <citation type="submission" date="2024-06" db="EMBL/GenBank/DDBJ databases">
        <title>The Natural Products Discovery Center: Release of the First 8490 Sequenced Strains for Exploring Actinobacteria Biosynthetic Diversity.</title>
        <authorList>
            <person name="Kalkreuter E."/>
            <person name="Kautsar S.A."/>
            <person name="Yang D."/>
            <person name="Bader C.D."/>
            <person name="Teijaro C.N."/>
            <person name="Fluegel L."/>
            <person name="Davis C.M."/>
            <person name="Simpson J.R."/>
            <person name="Lauterbach L."/>
            <person name="Steele A.D."/>
            <person name="Gui C."/>
            <person name="Meng S."/>
            <person name="Li G."/>
            <person name="Viehrig K."/>
            <person name="Ye F."/>
            <person name="Su P."/>
            <person name="Kiefer A.F."/>
            <person name="Nichols A."/>
            <person name="Cepeda A.J."/>
            <person name="Yan W."/>
            <person name="Fan B."/>
            <person name="Jiang Y."/>
            <person name="Adhikari A."/>
            <person name="Zheng C.-J."/>
            <person name="Schuster L."/>
            <person name="Cowan T.M."/>
            <person name="Smanski M.J."/>
            <person name="Chevrette M.G."/>
            <person name="De Carvalho L.P.S."/>
            <person name="Shen B."/>
        </authorList>
    </citation>
    <scope>NUCLEOTIDE SEQUENCE [LARGE SCALE GENOMIC DNA]</scope>
    <source>
        <strain evidence="3 4">NPDC038104</strain>
    </source>
</reference>
<dbReference type="EMBL" id="JBEZUR010000057">
    <property type="protein sequence ID" value="MEU3557422.1"/>
    <property type="molecule type" value="Genomic_DNA"/>
</dbReference>
<dbReference type="Proteomes" id="UP001550850">
    <property type="component" value="Unassembled WGS sequence"/>
</dbReference>
<protein>
    <submittedName>
        <fullName evidence="3">GNAT family N-acetyltransferase</fullName>
    </submittedName>
</protein>
<feature type="compositionally biased region" description="Low complexity" evidence="1">
    <location>
        <begin position="90"/>
        <end position="103"/>
    </location>
</feature>
<evidence type="ECO:0000313" key="3">
    <source>
        <dbReference type="EMBL" id="MEU3557422.1"/>
    </source>
</evidence>
<dbReference type="InterPro" id="IPR051908">
    <property type="entry name" value="Ribosomal_N-acetyltransferase"/>
</dbReference>